<dbReference type="HOGENOM" id="CLU_2442103_0_0_1"/>
<name>A0A075AS72_ROZAC</name>
<keyword evidence="2" id="KW-1185">Reference proteome</keyword>
<dbReference type="EMBL" id="KE561074">
    <property type="protein sequence ID" value="EPZ33096.1"/>
    <property type="molecule type" value="Genomic_DNA"/>
</dbReference>
<dbReference type="Proteomes" id="UP000030755">
    <property type="component" value="Unassembled WGS sequence"/>
</dbReference>
<sequence length="90" mass="10224">MKRINRIRIVRHKPVVGTVSRLYFSGDTKSRVSDDFAEETMSPSLYGIVPEPGDKHSDNKGKRITDKLTEVIEGNKSRPDGIPKEMPRKE</sequence>
<reference evidence="1 2" key="1">
    <citation type="journal article" date="2013" name="Curr. Biol.">
        <title>Shared signatures of parasitism and phylogenomics unite Cryptomycota and microsporidia.</title>
        <authorList>
            <person name="James T.Y."/>
            <person name="Pelin A."/>
            <person name="Bonen L."/>
            <person name="Ahrendt S."/>
            <person name="Sain D."/>
            <person name="Corradi N."/>
            <person name="Stajich J.E."/>
        </authorList>
    </citation>
    <scope>NUCLEOTIDE SEQUENCE [LARGE SCALE GENOMIC DNA]</scope>
    <source>
        <strain evidence="1 2">CSF55</strain>
    </source>
</reference>
<dbReference type="AlphaFoldDB" id="A0A075AS72"/>
<proteinExistence type="predicted"/>
<gene>
    <name evidence="1" type="ORF">O9G_003092</name>
</gene>
<organism evidence="1 2">
    <name type="scientific">Rozella allomycis (strain CSF55)</name>
    <dbReference type="NCBI Taxonomy" id="988480"/>
    <lineage>
        <taxon>Eukaryota</taxon>
        <taxon>Fungi</taxon>
        <taxon>Fungi incertae sedis</taxon>
        <taxon>Cryptomycota</taxon>
        <taxon>Cryptomycota incertae sedis</taxon>
        <taxon>Rozella</taxon>
    </lineage>
</organism>
<protein>
    <submittedName>
        <fullName evidence="1">Uncharacterized protein</fullName>
    </submittedName>
</protein>
<evidence type="ECO:0000313" key="2">
    <source>
        <dbReference type="Proteomes" id="UP000030755"/>
    </source>
</evidence>
<accession>A0A075AS72</accession>
<evidence type="ECO:0000313" key="1">
    <source>
        <dbReference type="EMBL" id="EPZ33096.1"/>
    </source>
</evidence>